<organism evidence="1 2">
    <name type="scientific">Dreissena polymorpha</name>
    <name type="common">Zebra mussel</name>
    <name type="synonym">Mytilus polymorpha</name>
    <dbReference type="NCBI Taxonomy" id="45954"/>
    <lineage>
        <taxon>Eukaryota</taxon>
        <taxon>Metazoa</taxon>
        <taxon>Spiralia</taxon>
        <taxon>Lophotrochozoa</taxon>
        <taxon>Mollusca</taxon>
        <taxon>Bivalvia</taxon>
        <taxon>Autobranchia</taxon>
        <taxon>Heteroconchia</taxon>
        <taxon>Euheterodonta</taxon>
        <taxon>Imparidentia</taxon>
        <taxon>Neoheterodontei</taxon>
        <taxon>Myida</taxon>
        <taxon>Dreissenoidea</taxon>
        <taxon>Dreissenidae</taxon>
        <taxon>Dreissena</taxon>
    </lineage>
</organism>
<dbReference type="EMBL" id="JAIWYP010000015">
    <property type="protein sequence ID" value="KAH3701139.1"/>
    <property type="molecule type" value="Genomic_DNA"/>
</dbReference>
<sequence length="225" mass="25696">MHTAKLHEQTVHQVVLPESARVHVHVFKALHCDVGHQDLNTVNIRERVKTTLGDAYKIATRVSQERGKKAKQQYDRKVRETVIDVGAGDRVLLRNYGSKGAHKIADIWTEHVYIVIGQPDPSIPVSVSSVRVTKASSKQFTGTICYQSANCRWTSLQCLKRKLHTLTRHRMQSPIPRILYCRQQAVRRGRCMFHHTSGSRESQGYYHAEQSALQKYQRGCAQEIT</sequence>
<reference evidence="1" key="2">
    <citation type="submission" date="2020-11" db="EMBL/GenBank/DDBJ databases">
        <authorList>
            <person name="McCartney M.A."/>
            <person name="Auch B."/>
            <person name="Kono T."/>
            <person name="Mallez S."/>
            <person name="Becker A."/>
            <person name="Gohl D.M."/>
            <person name="Silverstein K.A.T."/>
            <person name="Koren S."/>
            <person name="Bechman K.B."/>
            <person name="Herman A."/>
            <person name="Abrahante J.E."/>
            <person name="Garbe J."/>
        </authorList>
    </citation>
    <scope>NUCLEOTIDE SEQUENCE</scope>
    <source>
        <strain evidence="1">Duluth1</strain>
        <tissue evidence="1">Whole animal</tissue>
    </source>
</reference>
<gene>
    <name evidence="1" type="ORF">DPMN_076123</name>
</gene>
<dbReference type="Proteomes" id="UP000828390">
    <property type="component" value="Unassembled WGS sequence"/>
</dbReference>
<comment type="caution">
    <text evidence="1">The sequence shown here is derived from an EMBL/GenBank/DDBJ whole genome shotgun (WGS) entry which is preliminary data.</text>
</comment>
<accession>A0A9D3YLT6</accession>
<evidence type="ECO:0000313" key="2">
    <source>
        <dbReference type="Proteomes" id="UP000828390"/>
    </source>
</evidence>
<reference evidence="1" key="1">
    <citation type="journal article" date="2019" name="bioRxiv">
        <title>The Genome of the Zebra Mussel, Dreissena polymorpha: A Resource for Invasive Species Research.</title>
        <authorList>
            <person name="McCartney M.A."/>
            <person name="Auch B."/>
            <person name="Kono T."/>
            <person name="Mallez S."/>
            <person name="Zhang Y."/>
            <person name="Obille A."/>
            <person name="Becker A."/>
            <person name="Abrahante J.E."/>
            <person name="Garbe J."/>
            <person name="Badalamenti J.P."/>
            <person name="Herman A."/>
            <person name="Mangelson H."/>
            <person name="Liachko I."/>
            <person name="Sullivan S."/>
            <person name="Sone E.D."/>
            <person name="Koren S."/>
            <person name="Silverstein K.A.T."/>
            <person name="Beckman K.B."/>
            <person name="Gohl D.M."/>
        </authorList>
    </citation>
    <scope>NUCLEOTIDE SEQUENCE</scope>
    <source>
        <strain evidence="1">Duluth1</strain>
        <tissue evidence="1">Whole animal</tissue>
    </source>
</reference>
<protein>
    <submittedName>
        <fullName evidence="1">Uncharacterized protein</fullName>
    </submittedName>
</protein>
<name>A0A9D3YLT6_DREPO</name>
<dbReference type="AlphaFoldDB" id="A0A9D3YLT6"/>
<evidence type="ECO:0000313" key="1">
    <source>
        <dbReference type="EMBL" id="KAH3701139.1"/>
    </source>
</evidence>
<proteinExistence type="predicted"/>
<keyword evidence="2" id="KW-1185">Reference proteome</keyword>